<dbReference type="PANTHER" id="PTHR43663">
    <property type="entry name" value="CHROMATE TRANSPORT PROTEIN-RELATED"/>
    <property type="match status" value="1"/>
</dbReference>
<feature type="transmembrane region" description="Helical" evidence="7">
    <location>
        <begin position="7"/>
        <end position="28"/>
    </location>
</feature>
<evidence type="ECO:0000256" key="1">
    <source>
        <dbReference type="ARBA" id="ARBA00004651"/>
    </source>
</evidence>
<dbReference type="KEGG" id="ruj:E5Z56_01615"/>
<evidence type="ECO:0000256" key="3">
    <source>
        <dbReference type="ARBA" id="ARBA00022475"/>
    </source>
</evidence>
<dbReference type="Pfam" id="PF02417">
    <property type="entry name" value="Chromate_transp"/>
    <property type="match status" value="2"/>
</dbReference>
<feature type="transmembrane region" description="Helical" evidence="7">
    <location>
        <begin position="104"/>
        <end position="125"/>
    </location>
</feature>
<feature type="transmembrane region" description="Helical" evidence="7">
    <location>
        <begin position="456"/>
        <end position="475"/>
    </location>
</feature>
<keyword evidence="6 7" id="KW-0472">Membrane</keyword>
<dbReference type="EMBL" id="CP039381">
    <property type="protein sequence ID" value="QCT06144.1"/>
    <property type="molecule type" value="Genomic_DNA"/>
</dbReference>
<feature type="transmembrane region" description="Helical" evidence="7">
    <location>
        <begin position="199"/>
        <end position="216"/>
    </location>
</feature>
<organism evidence="8 9">
    <name type="scientific">Ruminococcus bovis</name>
    <dbReference type="NCBI Taxonomy" id="2564099"/>
    <lineage>
        <taxon>Bacteria</taxon>
        <taxon>Bacillati</taxon>
        <taxon>Bacillota</taxon>
        <taxon>Clostridia</taxon>
        <taxon>Eubacteriales</taxon>
        <taxon>Oscillospiraceae</taxon>
        <taxon>Ruminococcus</taxon>
    </lineage>
</organism>
<feature type="transmembrane region" description="Helical" evidence="7">
    <location>
        <begin position="222"/>
        <end position="243"/>
    </location>
</feature>
<evidence type="ECO:0000256" key="2">
    <source>
        <dbReference type="ARBA" id="ARBA00005262"/>
    </source>
</evidence>
<keyword evidence="3" id="KW-1003">Cell membrane</keyword>
<evidence type="ECO:0008006" key="10">
    <source>
        <dbReference type="Google" id="ProtNLM"/>
    </source>
</evidence>
<dbReference type="InterPro" id="IPR052518">
    <property type="entry name" value="CHR_Transporter"/>
</dbReference>
<dbReference type="RefSeq" id="WP_138156236.1">
    <property type="nucleotide sequence ID" value="NZ_CP039381.1"/>
</dbReference>
<keyword evidence="5 7" id="KW-1133">Transmembrane helix</keyword>
<dbReference type="GO" id="GO:0005886">
    <property type="term" value="C:plasma membrane"/>
    <property type="evidence" value="ECO:0007669"/>
    <property type="project" value="UniProtKB-SubCell"/>
</dbReference>
<dbReference type="InterPro" id="IPR003370">
    <property type="entry name" value="Chromate_transpt"/>
</dbReference>
<evidence type="ECO:0000256" key="7">
    <source>
        <dbReference type="SAM" id="Phobius"/>
    </source>
</evidence>
<feature type="transmembrane region" description="Helical" evidence="7">
    <location>
        <begin position="78"/>
        <end position="98"/>
    </location>
</feature>
<feature type="transmembrane region" description="Helical" evidence="7">
    <location>
        <begin position="327"/>
        <end position="350"/>
    </location>
</feature>
<name>A0A4P8XUU5_9FIRM</name>
<dbReference type="OrthoDB" id="9788907at2"/>
<proteinExistence type="inferred from homology"/>
<dbReference type="GO" id="GO:0015109">
    <property type="term" value="F:chromate transmembrane transporter activity"/>
    <property type="evidence" value="ECO:0007669"/>
    <property type="project" value="InterPro"/>
</dbReference>
<feature type="transmembrane region" description="Helical" evidence="7">
    <location>
        <begin position="431"/>
        <end position="450"/>
    </location>
</feature>
<feature type="transmembrane region" description="Helical" evidence="7">
    <location>
        <begin position="263"/>
        <end position="289"/>
    </location>
</feature>
<evidence type="ECO:0000313" key="8">
    <source>
        <dbReference type="EMBL" id="QCT06144.1"/>
    </source>
</evidence>
<comment type="subcellular location">
    <subcellularLocation>
        <location evidence="1">Cell membrane</location>
        <topology evidence="1">Multi-pass membrane protein</topology>
    </subcellularLocation>
</comment>
<evidence type="ECO:0000256" key="6">
    <source>
        <dbReference type="ARBA" id="ARBA00023136"/>
    </source>
</evidence>
<evidence type="ECO:0000256" key="4">
    <source>
        <dbReference type="ARBA" id="ARBA00022692"/>
    </source>
</evidence>
<gene>
    <name evidence="8" type="ORF">E5Z56_01615</name>
</gene>
<evidence type="ECO:0000256" key="5">
    <source>
        <dbReference type="ARBA" id="ARBA00022989"/>
    </source>
</evidence>
<dbReference type="PANTHER" id="PTHR43663:SF1">
    <property type="entry name" value="CHROMATE TRANSPORTER"/>
    <property type="match status" value="1"/>
</dbReference>
<comment type="similarity">
    <text evidence="2">Belongs to the chromate ion transporter (CHR) (TC 2.A.51) family.</text>
</comment>
<feature type="transmembrane region" description="Helical" evidence="7">
    <location>
        <begin position="48"/>
        <end position="66"/>
    </location>
</feature>
<feature type="transmembrane region" description="Helical" evidence="7">
    <location>
        <begin position="146"/>
        <end position="166"/>
    </location>
</feature>
<keyword evidence="4 7" id="KW-0812">Transmembrane</keyword>
<evidence type="ECO:0000313" key="9">
    <source>
        <dbReference type="Proteomes" id="UP000301475"/>
    </source>
</evidence>
<dbReference type="AlphaFoldDB" id="A0A4P8XUU5"/>
<keyword evidence="9" id="KW-1185">Reference proteome</keyword>
<accession>A0A4P8XUU5</accession>
<sequence>MKFSAFLLNILKIGCLGFGGGSALIPIFEDVFVGENKLDTKENFDKDIIVASLTPGALPIEIASSIGKRNFGKKGMILGGVMMALPGIIASLLLITLLSALQEMIAPVVKCLTVGVSAFIIYLLINYVKSVFVENKVKGKRRFNRSLFVMIAVFVLSGGKNLFKLLGLKGDYIISVSTVYILLAAFFLIICIKATDNKILQSVSVIISAVYLFEHGGFDHKYISQITALVDIIMIVMVLIFAFRKFNFFERNNIKIKDTLSDLGYWVIFLSLVICPIIMLDLHSFVFAFRSIVSVLMSFGGGDAYLVIADGLFVDDMVSEDTFYNNIVSVVNILPGSILGKTLSCVGYYFGLDFFGNYLGSIFMAIAGGGIAIGVSCGAFHIFYSLYDEFSTSRVCQTLGNYIRAIIAGLLGNVILILFRQSKNTAISYQIPMIVIFLILIGSVILNHILSEKFRVNNTVIVIIDILISCLLFCYI</sequence>
<reference evidence="8 9" key="1">
    <citation type="submission" date="2019-04" db="EMBL/GenBank/DDBJ databases">
        <authorList>
            <person name="Embree M."/>
            <person name="Gaffney J.R."/>
        </authorList>
    </citation>
    <scope>NUCLEOTIDE SEQUENCE [LARGE SCALE GENOMIC DNA]</scope>
    <source>
        <strain evidence="8 9">JE7A12</strain>
    </source>
</reference>
<feature type="transmembrane region" description="Helical" evidence="7">
    <location>
        <begin position="362"/>
        <end position="387"/>
    </location>
</feature>
<protein>
    <recommendedName>
        <fullName evidence="10">Chromate transporter</fullName>
    </recommendedName>
</protein>
<dbReference type="Proteomes" id="UP000301475">
    <property type="component" value="Chromosome"/>
</dbReference>
<feature type="transmembrane region" description="Helical" evidence="7">
    <location>
        <begin position="399"/>
        <end position="419"/>
    </location>
</feature>
<feature type="transmembrane region" description="Helical" evidence="7">
    <location>
        <begin position="172"/>
        <end position="192"/>
    </location>
</feature>